<keyword evidence="5 8" id="KW-0378">Hydrolase</keyword>
<dbReference type="HAMAP" id="MF_00265">
    <property type="entry name" value="VapC_Nob1"/>
    <property type="match status" value="1"/>
</dbReference>
<feature type="binding site" evidence="8">
    <location>
        <position position="5"/>
    </location>
    <ligand>
        <name>Mg(2+)</name>
        <dbReference type="ChEBI" id="CHEBI:18420"/>
    </ligand>
</feature>
<evidence type="ECO:0000256" key="3">
    <source>
        <dbReference type="ARBA" id="ARBA00022722"/>
    </source>
</evidence>
<reference evidence="10" key="1">
    <citation type="submission" date="2017-08" db="EMBL/GenBank/DDBJ databases">
        <authorList>
            <person name="Imhoff J.F."/>
            <person name="Rahn T."/>
            <person name="Kuenzel S."/>
            <person name="Neulinger S.C."/>
        </authorList>
    </citation>
    <scope>NUCLEOTIDE SEQUENCE</scope>
    <source>
        <strain evidence="10">IM 151</strain>
    </source>
</reference>
<dbReference type="Gene3D" id="3.40.50.1010">
    <property type="entry name" value="5'-nuclease"/>
    <property type="match status" value="1"/>
</dbReference>
<evidence type="ECO:0000256" key="5">
    <source>
        <dbReference type="ARBA" id="ARBA00022801"/>
    </source>
</evidence>
<proteinExistence type="inferred from homology"/>
<protein>
    <recommendedName>
        <fullName evidence="8">Ribonuclease VapC</fullName>
        <shortName evidence="8">RNase VapC</shortName>
        <ecNumber evidence="8">3.1.-.-</ecNumber>
    </recommendedName>
    <alternativeName>
        <fullName evidence="8">Toxin VapC</fullName>
    </alternativeName>
</protein>
<dbReference type="CDD" id="cd18760">
    <property type="entry name" value="PIN_MtVapC3-like"/>
    <property type="match status" value="1"/>
</dbReference>
<keyword evidence="4 8" id="KW-0479">Metal-binding</keyword>
<dbReference type="RefSeq" id="WP_200379980.1">
    <property type="nucleotide sequence ID" value="NZ_NRRU01000117.1"/>
</dbReference>
<feature type="binding site" evidence="8">
    <location>
        <position position="96"/>
    </location>
    <ligand>
        <name>Mg(2+)</name>
        <dbReference type="ChEBI" id="CHEBI:18420"/>
    </ligand>
</feature>
<dbReference type="InterPro" id="IPR022907">
    <property type="entry name" value="VapC_family"/>
</dbReference>
<comment type="caution">
    <text evidence="10">The sequence shown here is derived from an EMBL/GenBank/DDBJ whole genome shotgun (WGS) entry which is preliminary data.</text>
</comment>
<feature type="domain" description="PIN" evidence="9">
    <location>
        <begin position="2"/>
        <end position="119"/>
    </location>
</feature>
<keyword evidence="11" id="KW-1185">Reference proteome</keyword>
<dbReference type="PANTHER" id="PTHR33653:SF1">
    <property type="entry name" value="RIBONUCLEASE VAPC2"/>
    <property type="match status" value="1"/>
</dbReference>
<dbReference type="InterPro" id="IPR050556">
    <property type="entry name" value="Type_II_TA_system_RNase"/>
</dbReference>
<keyword evidence="8" id="KW-0800">Toxin</keyword>
<dbReference type="EMBL" id="NRRU01000117">
    <property type="protein sequence ID" value="MBK1715390.1"/>
    <property type="molecule type" value="Genomic_DNA"/>
</dbReference>
<evidence type="ECO:0000256" key="2">
    <source>
        <dbReference type="ARBA" id="ARBA00022649"/>
    </source>
</evidence>
<organism evidence="10 11">
    <name type="scientific">Rubrivivax gelatinosus</name>
    <name type="common">Rhodocyclus gelatinosus</name>
    <name type="synonym">Rhodopseudomonas gelatinosa</name>
    <dbReference type="NCBI Taxonomy" id="28068"/>
    <lineage>
        <taxon>Bacteria</taxon>
        <taxon>Pseudomonadati</taxon>
        <taxon>Pseudomonadota</taxon>
        <taxon>Betaproteobacteria</taxon>
        <taxon>Burkholderiales</taxon>
        <taxon>Sphaerotilaceae</taxon>
        <taxon>Rubrivivax</taxon>
    </lineage>
</organism>
<evidence type="ECO:0000256" key="7">
    <source>
        <dbReference type="ARBA" id="ARBA00038093"/>
    </source>
</evidence>
<evidence type="ECO:0000256" key="1">
    <source>
        <dbReference type="ARBA" id="ARBA00001946"/>
    </source>
</evidence>
<dbReference type="Pfam" id="PF01850">
    <property type="entry name" value="PIN"/>
    <property type="match status" value="1"/>
</dbReference>
<keyword evidence="2 8" id="KW-1277">Toxin-antitoxin system</keyword>
<accession>A0ABS1E0G5</accession>
<dbReference type="InterPro" id="IPR002716">
    <property type="entry name" value="PIN_dom"/>
</dbReference>
<reference evidence="10" key="2">
    <citation type="journal article" date="2020" name="Microorganisms">
        <title>Osmotic Adaptation and Compatible Solute Biosynthesis of Phototrophic Bacteria as Revealed from Genome Analyses.</title>
        <authorList>
            <person name="Imhoff J.F."/>
            <person name="Rahn T."/>
            <person name="Kunzel S."/>
            <person name="Keller A."/>
            <person name="Neulinger S.C."/>
        </authorList>
    </citation>
    <scope>NUCLEOTIDE SEQUENCE</scope>
    <source>
        <strain evidence="10">IM 151</strain>
    </source>
</reference>
<evidence type="ECO:0000256" key="4">
    <source>
        <dbReference type="ARBA" id="ARBA00022723"/>
    </source>
</evidence>
<comment type="cofactor">
    <cofactor evidence="1 8">
        <name>Mg(2+)</name>
        <dbReference type="ChEBI" id="CHEBI:18420"/>
    </cofactor>
</comment>
<dbReference type="PANTHER" id="PTHR33653">
    <property type="entry name" value="RIBONUCLEASE VAPC2"/>
    <property type="match status" value="1"/>
</dbReference>
<evidence type="ECO:0000313" key="11">
    <source>
        <dbReference type="Proteomes" id="UP001041814"/>
    </source>
</evidence>
<comment type="function">
    <text evidence="8">Toxic component of a toxin-antitoxin (TA) system. An RNase.</text>
</comment>
<gene>
    <name evidence="8" type="primary">vapC</name>
    <name evidence="10" type="ORF">CKO43_21785</name>
</gene>
<dbReference type="EC" id="3.1.-.-" evidence="8"/>
<evidence type="ECO:0000256" key="8">
    <source>
        <dbReference type="HAMAP-Rule" id="MF_00265"/>
    </source>
</evidence>
<name>A0ABS1E0G5_RUBGE</name>
<dbReference type="Proteomes" id="UP001041814">
    <property type="component" value="Unassembled WGS sequence"/>
</dbReference>
<keyword evidence="6 8" id="KW-0460">Magnesium</keyword>
<keyword evidence="3 8" id="KW-0540">Nuclease</keyword>
<dbReference type="SUPFAM" id="SSF88723">
    <property type="entry name" value="PIN domain-like"/>
    <property type="match status" value="1"/>
</dbReference>
<evidence type="ECO:0000259" key="9">
    <source>
        <dbReference type="Pfam" id="PF01850"/>
    </source>
</evidence>
<evidence type="ECO:0000313" key="10">
    <source>
        <dbReference type="EMBL" id="MBK1715390.1"/>
    </source>
</evidence>
<sequence length="133" mass="14974">MILVDSSVWIDFFRGTPSVQAEWLDRHLGLERFAVGDLILAEVLQGFKDERGFDEARRLLGRLEQVEIAGFAVAVEAARLYRQLRAAGVNVRGTVDMLIATRCLVDGLVLLHDDRDFDAFETRLGLQVVDCRV</sequence>
<dbReference type="InterPro" id="IPR029060">
    <property type="entry name" value="PIN-like_dom_sf"/>
</dbReference>
<comment type="similarity">
    <text evidence="7 8">Belongs to the PINc/VapC protein family.</text>
</comment>
<evidence type="ECO:0000256" key="6">
    <source>
        <dbReference type="ARBA" id="ARBA00022842"/>
    </source>
</evidence>